<keyword evidence="5" id="KW-0539">Nucleus</keyword>
<dbReference type="PANTHER" id="PTHR46481:SF10">
    <property type="entry name" value="ZINC FINGER BED DOMAIN-CONTAINING PROTEIN 39"/>
    <property type="match status" value="1"/>
</dbReference>
<dbReference type="InterPro" id="IPR008906">
    <property type="entry name" value="HATC_C_dom"/>
</dbReference>
<dbReference type="AlphaFoldDB" id="A0A820K9W3"/>
<feature type="domain" description="HAT C-terminal dimerisation" evidence="6">
    <location>
        <begin position="329"/>
        <end position="409"/>
    </location>
</feature>
<dbReference type="Proteomes" id="UP000663842">
    <property type="component" value="Unassembled WGS sequence"/>
</dbReference>
<keyword evidence="3" id="KW-0863">Zinc-finger</keyword>
<accession>A0A820K9W3</accession>
<evidence type="ECO:0000313" key="7">
    <source>
        <dbReference type="EMBL" id="CAF2079960.1"/>
    </source>
</evidence>
<comment type="caution">
    <text evidence="8">The sequence shown here is derived from an EMBL/GenBank/DDBJ whole genome shotgun (WGS) entry which is preliminary data.</text>
</comment>
<gene>
    <name evidence="8" type="ORF">UXM345_LOCUS35310</name>
    <name evidence="7" type="ORF">XDN619_LOCUS14450</name>
</gene>
<organism evidence="8 9">
    <name type="scientific">Rotaria magnacalcarata</name>
    <dbReference type="NCBI Taxonomy" id="392030"/>
    <lineage>
        <taxon>Eukaryota</taxon>
        <taxon>Metazoa</taxon>
        <taxon>Spiralia</taxon>
        <taxon>Gnathifera</taxon>
        <taxon>Rotifera</taxon>
        <taxon>Eurotatoria</taxon>
        <taxon>Bdelloidea</taxon>
        <taxon>Philodinida</taxon>
        <taxon>Philodinidae</taxon>
        <taxon>Rotaria</taxon>
    </lineage>
</organism>
<proteinExistence type="predicted"/>
<dbReference type="InterPro" id="IPR012337">
    <property type="entry name" value="RNaseH-like_sf"/>
</dbReference>
<evidence type="ECO:0000256" key="5">
    <source>
        <dbReference type="ARBA" id="ARBA00023242"/>
    </source>
</evidence>
<dbReference type="EMBL" id="CAJNRG010005700">
    <property type="protein sequence ID" value="CAF2079960.1"/>
    <property type="molecule type" value="Genomic_DNA"/>
</dbReference>
<keyword evidence="4" id="KW-0862">Zinc</keyword>
<dbReference type="Proteomes" id="UP000663887">
    <property type="component" value="Unassembled WGS sequence"/>
</dbReference>
<dbReference type="SUPFAM" id="SSF53098">
    <property type="entry name" value="Ribonuclease H-like"/>
    <property type="match status" value="1"/>
</dbReference>
<dbReference type="PANTHER" id="PTHR46481">
    <property type="entry name" value="ZINC FINGER BED DOMAIN-CONTAINING PROTEIN 4"/>
    <property type="match status" value="1"/>
</dbReference>
<dbReference type="GO" id="GO:0008270">
    <property type="term" value="F:zinc ion binding"/>
    <property type="evidence" value="ECO:0007669"/>
    <property type="project" value="UniProtKB-KW"/>
</dbReference>
<keyword evidence="2" id="KW-0479">Metal-binding</keyword>
<evidence type="ECO:0000313" key="9">
    <source>
        <dbReference type="Proteomes" id="UP000663842"/>
    </source>
</evidence>
<evidence type="ECO:0000256" key="3">
    <source>
        <dbReference type="ARBA" id="ARBA00022771"/>
    </source>
</evidence>
<protein>
    <recommendedName>
        <fullName evidence="6">HAT C-terminal dimerisation domain-containing protein</fullName>
    </recommendedName>
</protein>
<evidence type="ECO:0000256" key="2">
    <source>
        <dbReference type="ARBA" id="ARBA00022723"/>
    </source>
</evidence>
<sequence length="412" mass="47998">MNNVLVICFYQNESIKTQISSDSTETNVVSSEDQASGCMKDDDMKEIVFVEASKTSVKDIPNCAREVLKLLNNCKEIVKYVKINGLNKYIQAEGGISLCQSTRVRWLSIMQLLESIDRSYKETKKVLQDKKKSFTVDRWILKRLIYLLRPFKHIITIIQKGNEPSLYSVLICVLTLRKVLSSFENLVKFNKEHETMPIHIDNETDDDEFDLESEESDGIRFFRFRLLELLDSMFVLEPIHFAAAFLHPRYRHLRKCSTAQINSCKNYVRRQMQEIEEREKLKRLFQNQQSKVVVAQDNVAEPPLKKKKRFGQQYESGQFSDEYGETEDEVDKYLSMRIDPKLIIDNPLVFWKANRKNLPLLSKLARMIHCIPATTASVEREFSGSGLFISERRSSINPQNLNNLLFLRSVTR</sequence>
<evidence type="ECO:0000256" key="1">
    <source>
        <dbReference type="ARBA" id="ARBA00004123"/>
    </source>
</evidence>
<dbReference type="Pfam" id="PF05699">
    <property type="entry name" value="Dimer_Tnp_hAT"/>
    <property type="match status" value="1"/>
</dbReference>
<evidence type="ECO:0000259" key="6">
    <source>
        <dbReference type="Pfam" id="PF05699"/>
    </source>
</evidence>
<reference evidence="8" key="1">
    <citation type="submission" date="2021-02" db="EMBL/GenBank/DDBJ databases">
        <authorList>
            <person name="Nowell W R."/>
        </authorList>
    </citation>
    <scope>NUCLEOTIDE SEQUENCE</scope>
</reference>
<dbReference type="GO" id="GO:0005634">
    <property type="term" value="C:nucleus"/>
    <property type="evidence" value="ECO:0007669"/>
    <property type="project" value="UniProtKB-SubCell"/>
</dbReference>
<dbReference type="EMBL" id="CAJOBF010014178">
    <property type="protein sequence ID" value="CAF4337082.1"/>
    <property type="molecule type" value="Genomic_DNA"/>
</dbReference>
<evidence type="ECO:0000313" key="8">
    <source>
        <dbReference type="EMBL" id="CAF4337082.1"/>
    </source>
</evidence>
<dbReference type="GO" id="GO:0046983">
    <property type="term" value="F:protein dimerization activity"/>
    <property type="evidence" value="ECO:0007669"/>
    <property type="project" value="InterPro"/>
</dbReference>
<name>A0A820K9W3_9BILA</name>
<comment type="subcellular location">
    <subcellularLocation>
        <location evidence="1">Nucleus</location>
    </subcellularLocation>
</comment>
<evidence type="ECO:0000256" key="4">
    <source>
        <dbReference type="ARBA" id="ARBA00022833"/>
    </source>
</evidence>
<dbReference type="InterPro" id="IPR052035">
    <property type="entry name" value="ZnF_BED_domain_contain"/>
</dbReference>